<protein>
    <submittedName>
        <fullName evidence="1">Uncharacterized protein</fullName>
    </submittedName>
</protein>
<proteinExistence type="predicted"/>
<organism evidence="1 2">
    <name type="scientific">Thermophagus xiamenensis</name>
    <dbReference type="NCBI Taxonomy" id="385682"/>
    <lineage>
        <taxon>Bacteria</taxon>
        <taxon>Pseudomonadati</taxon>
        <taxon>Bacteroidota</taxon>
        <taxon>Bacteroidia</taxon>
        <taxon>Marinilabiliales</taxon>
        <taxon>Marinilabiliaceae</taxon>
        <taxon>Thermophagus</taxon>
    </lineage>
</organism>
<keyword evidence="2" id="KW-1185">Reference proteome</keyword>
<dbReference type="Proteomes" id="UP000181976">
    <property type="component" value="Unassembled WGS sequence"/>
</dbReference>
<reference evidence="1 2" key="1">
    <citation type="submission" date="2016-10" db="EMBL/GenBank/DDBJ databases">
        <authorList>
            <person name="de Groot N.N."/>
        </authorList>
    </citation>
    <scope>NUCLEOTIDE SEQUENCE [LARGE SCALE GENOMIC DNA]</scope>
    <source>
        <strain evidence="1 2">DSM 19012</strain>
    </source>
</reference>
<evidence type="ECO:0000313" key="2">
    <source>
        <dbReference type="Proteomes" id="UP000181976"/>
    </source>
</evidence>
<dbReference type="EMBL" id="FONA01000014">
    <property type="protein sequence ID" value="SFE58879.1"/>
    <property type="molecule type" value="Genomic_DNA"/>
</dbReference>
<gene>
    <name evidence="1" type="ORF">SAMN05444380_11422</name>
</gene>
<evidence type="ECO:0000313" key="1">
    <source>
        <dbReference type="EMBL" id="SFE58879.1"/>
    </source>
</evidence>
<dbReference type="InParanoid" id="A0A1I2BS05"/>
<accession>A0A1I2BS05</accession>
<name>A0A1I2BS05_9BACT</name>
<dbReference type="AlphaFoldDB" id="A0A1I2BS05"/>
<sequence length="53" mass="6219">MTGVRKDIFKNIQENRTQVSMKVGITPMFKILKPISLIRTLAQNVMHFKKKMK</sequence>